<sequence length="254" mass="28759">MRTKTTLNVQKTKKLFISLLILTRSMMSCRKMLECLVKTQKRGIKGSSMEKTNLLFSKLKRKVRGLKGKFRTSESFTKSHDKQAFELFKKISWINNGGNEVGEGNGKGKFGTSESFTKSLDRKAFELFKNISWVNHGGNEDGEENGKVIKGKSPTKNVTVKHTGSSSKNDESGVDYNSILNEIFRFGDRMVGLCALNMDDAKKGLESIEESKRAKMQERWGKLHIAELPEFMDRAQIVKDLADLKMQALKKLNH</sequence>
<dbReference type="PANTHER" id="PTHR31662">
    <property type="entry name" value="BNAANNG10740D PROTEIN-RELATED"/>
    <property type="match status" value="1"/>
</dbReference>
<dbReference type="Proteomes" id="UP000242715">
    <property type="component" value="Unassembled WGS sequence"/>
</dbReference>
<feature type="region of interest" description="Disordered" evidence="1">
    <location>
        <begin position="139"/>
        <end position="171"/>
    </location>
</feature>
<dbReference type="PANTHER" id="PTHR31662:SF33">
    <property type="entry name" value="DNA-BINDING STOREKEEPER PROTEIN TRANSCRIPTIONAL REGULATOR-LIKE PROTEIN"/>
    <property type="match status" value="1"/>
</dbReference>
<name>A0A2Z6PIU9_TRISU</name>
<dbReference type="EMBL" id="DF974160">
    <property type="protein sequence ID" value="GAU45909.1"/>
    <property type="molecule type" value="Genomic_DNA"/>
</dbReference>
<dbReference type="GO" id="GO:0006355">
    <property type="term" value="P:regulation of DNA-templated transcription"/>
    <property type="evidence" value="ECO:0007669"/>
    <property type="project" value="InterPro"/>
</dbReference>
<accession>A0A2Z6PIU9</accession>
<dbReference type="OrthoDB" id="1164963at2759"/>
<gene>
    <name evidence="2" type="ORF">TSUD_280500</name>
</gene>
<feature type="compositionally biased region" description="Polar residues" evidence="1">
    <location>
        <begin position="154"/>
        <end position="167"/>
    </location>
</feature>
<dbReference type="AlphaFoldDB" id="A0A2Z6PIU9"/>
<proteinExistence type="predicted"/>
<evidence type="ECO:0000256" key="1">
    <source>
        <dbReference type="SAM" id="MobiDB-lite"/>
    </source>
</evidence>
<evidence type="ECO:0000313" key="3">
    <source>
        <dbReference type="Proteomes" id="UP000242715"/>
    </source>
</evidence>
<dbReference type="InterPro" id="IPR007592">
    <property type="entry name" value="GEBP"/>
</dbReference>
<keyword evidence="3" id="KW-1185">Reference proteome</keyword>
<evidence type="ECO:0000313" key="2">
    <source>
        <dbReference type="EMBL" id="GAU45909.1"/>
    </source>
</evidence>
<dbReference type="GO" id="GO:0005634">
    <property type="term" value="C:nucleus"/>
    <property type="evidence" value="ECO:0007669"/>
    <property type="project" value="TreeGrafter"/>
</dbReference>
<organism evidence="2 3">
    <name type="scientific">Trifolium subterraneum</name>
    <name type="common">Subterranean clover</name>
    <dbReference type="NCBI Taxonomy" id="3900"/>
    <lineage>
        <taxon>Eukaryota</taxon>
        <taxon>Viridiplantae</taxon>
        <taxon>Streptophyta</taxon>
        <taxon>Embryophyta</taxon>
        <taxon>Tracheophyta</taxon>
        <taxon>Spermatophyta</taxon>
        <taxon>Magnoliopsida</taxon>
        <taxon>eudicotyledons</taxon>
        <taxon>Gunneridae</taxon>
        <taxon>Pentapetalae</taxon>
        <taxon>rosids</taxon>
        <taxon>fabids</taxon>
        <taxon>Fabales</taxon>
        <taxon>Fabaceae</taxon>
        <taxon>Papilionoideae</taxon>
        <taxon>50 kb inversion clade</taxon>
        <taxon>NPAAA clade</taxon>
        <taxon>Hologalegina</taxon>
        <taxon>IRL clade</taxon>
        <taxon>Trifolieae</taxon>
        <taxon>Trifolium</taxon>
    </lineage>
</organism>
<reference evidence="3" key="1">
    <citation type="journal article" date="2017" name="Front. Plant Sci.">
        <title>Climate Clever Clovers: New Paradigm to Reduce the Environmental Footprint of Ruminants by Breeding Low Methanogenic Forages Utilizing Haplotype Variation.</title>
        <authorList>
            <person name="Kaur P."/>
            <person name="Appels R."/>
            <person name="Bayer P.E."/>
            <person name="Keeble-Gagnere G."/>
            <person name="Wang J."/>
            <person name="Hirakawa H."/>
            <person name="Shirasawa K."/>
            <person name="Vercoe P."/>
            <person name="Stefanova K."/>
            <person name="Durmic Z."/>
            <person name="Nichols P."/>
            <person name="Revell C."/>
            <person name="Isobe S.N."/>
            <person name="Edwards D."/>
            <person name="Erskine W."/>
        </authorList>
    </citation>
    <scope>NUCLEOTIDE SEQUENCE [LARGE SCALE GENOMIC DNA]</scope>
    <source>
        <strain evidence="3">cv. Daliak</strain>
    </source>
</reference>
<protein>
    <submittedName>
        <fullName evidence="2">Uncharacterized protein</fullName>
    </submittedName>
</protein>